<gene>
    <name evidence="2" type="ORF">ACJ73_02466</name>
</gene>
<name>A0A1J9RDT0_9EURO</name>
<feature type="region of interest" description="Disordered" evidence="1">
    <location>
        <begin position="32"/>
        <end position="61"/>
    </location>
</feature>
<evidence type="ECO:0000313" key="3">
    <source>
        <dbReference type="Proteomes" id="UP000242791"/>
    </source>
</evidence>
<dbReference type="Proteomes" id="UP000242791">
    <property type="component" value="Unassembled WGS sequence"/>
</dbReference>
<evidence type="ECO:0000256" key="1">
    <source>
        <dbReference type="SAM" id="MobiDB-lite"/>
    </source>
</evidence>
<dbReference type="VEuPathDB" id="FungiDB:ACJ73_02466"/>
<proteinExistence type="predicted"/>
<dbReference type="EMBL" id="LGTZ01000265">
    <property type="protein sequence ID" value="OJD26156.1"/>
    <property type="molecule type" value="Genomic_DNA"/>
</dbReference>
<dbReference type="AlphaFoldDB" id="A0A1J9RDT0"/>
<keyword evidence="3" id="KW-1185">Reference proteome</keyword>
<feature type="compositionally biased region" description="Basic and acidic residues" evidence="1">
    <location>
        <begin position="32"/>
        <end position="41"/>
    </location>
</feature>
<dbReference type="OrthoDB" id="4185357at2759"/>
<accession>A0A1J9RDT0</accession>
<organism evidence="2 3">
    <name type="scientific">Blastomyces percursus</name>
    <dbReference type="NCBI Taxonomy" id="1658174"/>
    <lineage>
        <taxon>Eukaryota</taxon>
        <taxon>Fungi</taxon>
        <taxon>Dikarya</taxon>
        <taxon>Ascomycota</taxon>
        <taxon>Pezizomycotina</taxon>
        <taxon>Eurotiomycetes</taxon>
        <taxon>Eurotiomycetidae</taxon>
        <taxon>Onygenales</taxon>
        <taxon>Ajellomycetaceae</taxon>
        <taxon>Blastomyces</taxon>
    </lineage>
</organism>
<protein>
    <submittedName>
        <fullName evidence="2">Uncharacterized protein</fullName>
    </submittedName>
</protein>
<evidence type="ECO:0000313" key="2">
    <source>
        <dbReference type="EMBL" id="OJD26156.1"/>
    </source>
</evidence>
<reference evidence="2 3" key="1">
    <citation type="submission" date="2015-08" db="EMBL/GenBank/DDBJ databases">
        <title>Emmonsia species relationships and genome sequence.</title>
        <authorList>
            <person name="Cuomo C.A."/>
            <person name="Schwartz I.S."/>
            <person name="Kenyon C."/>
            <person name="De Hoog G.S."/>
            <person name="Govender N.P."/>
            <person name="Botha A."/>
            <person name="Moreno L."/>
            <person name="De Vries M."/>
            <person name="Munoz J.F."/>
            <person name="Stielow J.B."/>
        </authorList>
    </citation>
    <scope>NUCLEOTIDE SEQUENCE [LARGE SCALE GENOMIC DNA]</scope>
    <source>
        <strain evidence="2 3">EI222</strain>
    </source>
</reference>
<comment type="caution">
    <text evidence="2">The sequence shown here is derived from an EMBL/GenBank/DDBJ whole genome shotgun (WGS) entry which is preliminary data.</text>
</comment>
<sequence length="163" mass="18022">MGYNLFEICVGSHWPWCWPSRNAVVVPDTARRPANGEKPLHVLENPTPSDEPGSGQTQGPSYVRTAAMSPGPVFKFTSQARLDQFTGDDIEEIAEYHGVKHGHADPPSFLFAAKTESGIRVGKSDWQTFINAKGAKDAVEENGESLEELESKYGEVVWWEAIF</sequence>